<dbReference type="Proteomes" id="UP000287972">
    <property type="component" value="Unassembled WGS sequence"/>
</dbReference>
<evidence type="ECO:0000313" key="1">
    <source>
        <dbReference type="EMBL" id="RSL75731.1"/>
    </source>
</evidence>
<organism evidence="1 2">
    <name type="scientific">Fusarium floridanum</name>
    <dbReference type="NCBI Taxonomy" id="1325733"/>
    <lineage>
        <taxon>Eukaryota</taxon>
        <taxon>Fungi</taxon>
        <taxon>Dikarya</taxon>
        <taxon>Ascomycota</taxon>
        <taxon>Pezizomycotina</taxon>
        <taxon>Sordariomycetes</taxon>
        <taxon>Hypocreomycetidae</taxon>
        <taxon>Hypocreales</taxon>
        <taxon>Nectriaceae</taxon>
        <taxon>Fusarium</taxon>
        <taxon>Fusarium solani species complex</taxon>
    </lineage>
</organism>
<dbReference type="EMBL" id="NKCL01000333">
    <property type="protein sequence ID" value="RSL75731.1"/>
    <property type="molecule type" value="Genomic_DNA"/>
</dbReference>
<dbReference type="AlphaFoldDB" id="A0A428RDZ2"/>
<keyword evidence="2" id="KW-1185">Reference proteome</keyword>
<accession>A0A428RDZ2</accession>
<comment type="caution">
    <text evidence="1">The sequence shown here is derived from an EMBL/GenBank/DDBJ whole genome shotgun (WGS) entry which is preliminary data.</text>
</comment>
<sequence>MCVVFLVSPWPVQCNHRDLSHGRAVPSSNELLLTLLPRVYPWNTTLDTSLIEPCLDDVSVGAKVCGV</sequence>
<proteinExistence type="predicted"/>
<reference evidence="1 2" key="1">
    <citation type="submission" date="2017-06" db="EMBL/GenBank/DDBJ databases">
        <title>Comparative genomic analysis of Ambrosia Fusariam Clade fungi.</title>
        <authorList>
            <person name="Stajich J.E."/>
            <person name="Carrillo J."/>
            <person name="Kijimoto T."/>
            <person name="Eskalen A."/>
            <person name="O'Donnell K."/>
            <person name="Kasson M."/>
        </authorList>
    </citation>
    <scope>NUCLEOTIDE SEQUENCE [LARGE SCALE GENOMIC DNA]</scope>
    <source>
        <strain evidence="1 2">NRRL62606</strain>
    </source>
</reference>
<name>A0A428RDZ2_9HYPO</name>
<protein>
    <submittedName>
        <fullName evidence="1">Uncharacterized protein</fullName>
    </submittedName>
</protein>
<gene>
    <name evidence="1" type="ORF">CEP51_010604</name>
</gene>
<evidence type="ECO:0000313" key="2">
    <source>
        <dbReference type="Proteomes" id="UP000287972"/>
    </source>
</evidence>